<protein>
    <recommendedName>
        <fullName evidence="12">Alpha trans-inducing protein</fullName>
    </recommendedName>
    <alternativeName>
        <fullName evidence="13">Alpha-TIF</fullName>
    </alternativeName>
</protein>
<evidence type="ECO:0000256" key="4">
    <source>
        <dbReference type="ARBA" id="ARBA00010001"/>
    </source>
</evidence>
<evidence type="ECO:0000256" key="8">
    <source>
        <dbReference type="ARBA" id="ARBA00022844"/>
    </source>
</evidence>
<dbReference type="GO" id="GO:0003677">
    <property type="term" value="F:DNA binding"/>
    <property type="evidence" value="ECO:0007669"/>
    <property type="project" value="UniProtKB-KW"/>
</dbReference>
<evidence type="ECO:0000256" key="11">
    <source>
        <dbReference type="ARBA" id="ARBA00023163"/>
    </source>
</evidence>
<reference evidence="14" key="1">
    <citation type="journal article" date="2020" name="Vet. Microbiol.">
        <title>Glycoprotein-C-gene-deleted recombinant infectious laryngotracheitis virus expressing a genotype VII Newcastle disease virus fusion protein protects against virulent infectious laryngotracheitis virus and Newcastle disease virus.</title>
        <authorList>
            <person name="Wei X."/>
            <person name="Shao Y."/>
            <person name="Han Z."/>
            <person name="Sun J."/>
            <person name="Liu S."/>
        </authorList>
    </citation>
    <scope>NUCLEOTIDE SEQUENCE</scope>
    <source>
        <strain evidence="14">Ck/CH/LHLJ/120305</strain>
    </source>
</reference>
<name>A0A7M3URL3_ILTV</name>
<dbReference type="Gene3D" id="1.10.1290.10">
    <property type="entry name" value="Alpha trans-inducing (Alpha-TIF)"/>
    <property type="match status" value="1"/>
</dbReference>
<dbReference type="InterPro" id="IPR003174">
    <property type="entry name" value="Alpha_TIF"/>
</dbReference>
<keyword evidence="7" id="KW-0920">Virion tegument</keyword>
<keyword evidence="5" id="KW-0597">Phosphoprotein</keyword>
<sequence length="396" mass="44557">MEEESSTGAFALYEVEDFIEEVESGAGGRCSDFEDDATDLIELEDLYFDWLRNPGPPALVNAPKYVRPSKCSASFLAKNALTELQFADWDKIQHVLKTINIDIFSCVPVGENGLCNMDWFSLDTEKIWTLMDSGTPNVSPNLLITPGPPPECIKTPEEAPAYFEAISNYFESVLAAREAEYAKLLAEYAKSLAKYIRHKSQKVGRGLRALELDTEEAKKRFTVLMKSEYYKGIEKLLIIFLVHLVLNACRDVARIIWVQQRDSSSVLQKVTYRWESQQLHCIFQPLLVSPGPVFLDNDPLPLQTLQHVNYVRYLLGVPALRFSMIEESPSAQYIPYDKTAPSAYDVLATIARTCLTSSGCSRASHDHTYARDNEKPNYSSSRIVLLADSALDTPMP</sequence>
<evidence type="ECO:0000256" key="7">
    <source>
        <dbReference type="ARBA" id="ARBA00022580"/>
    </source>
</evidence>
<evidence type="ECO:0000256" key="13">
    <source>
        <dbReference type="ARBA" id="ARBA00033186"/>
    </source>
</evidence>
<keyword evidence="10" id="KW-0238">DNA-binding</keyword>
<evidence type="ECO:0000256" key="2">
    <source>
        <dbReference type="ARBA" id="ARBA00004147"/>
    </source>
</evidence>
<evidence type="ECO:0000256" key="9">
    <source>
        <dbReference type="ARBA" id="ARBA00023015"/>
    </source>
</evidence>
<evidence type="ECO:0000256" key="1">
    <source>
        <dbReference type="ARBA" id="ARBA00002794"/>
    </source>
</evidence>
<dbReference type="GO" id="GO:0019033">
    <property type="term" value="C:viral tegument"/>
    <property type="evidence" value="ECO:0007669"/>
    <property type="project" value="UniProtKB-SubCell"/>
</dbReference>
<dbReference type="SMART" id="SM00814">
    <property type="entry name" value="Alpha_TIF"/>
    <property type="match status" value="1"/>
</dbReference>
<keyword evidence="8" id="KW-0946">Virion</keyword>
<keyword evidence="6" id="KW-1048">Host nucleus</keyword>
<dbReference type="Pfam" id="PF02232">
    <property type="entry name" value="Alpha_TIF"/>
    <property type="match status" value="1"/>
</dbReference>
<organismHost>
    <name type="scientific">Gallus gallus</name>
    <name type="common">Chicken</name>
    <dbReference type="NCBI Taxonomy" id="9031"/>
</organismHost>
<keyword evidence="11" id="KW-0804">Transcription</keyword>
<dbReference type="SUPFAM" id="SSF56548">
    <property type="entry name" value="Conserved core of transcriptional regulatory protein vp16"/>
    <property type="match status" value="1"/>
</dbReference>
<comment type="subcellular location">
    <subcellularLocation>
        <location evidence="2">Host nucleus</location>
    </subcellularLocation>
    <subcellularLocation>
        <location evidence="3">Virion tegument</location>
    </subcellularLocation>
</comment>
<evidence type="ECO:0000256" key="3">
    <source>
        <dbReference type="ARBA" id="ARBA00004535"/>
    </source>
</evidence>
<organism evidence="14">
    <name type="scientific">Infectious laryngotracheitis virus</name>
    <name type="common">ILTV</name>
    <name type="synonym">Gallid herpesvirus 1</name>
    <dbReference type="NCBI Taxonomy" id="10386"/>
    <lineage>
        <taxon>Viruses</taxon>
        <taxon>Duplodnaviria</taxon>
        <taxon>Heunggongvirae</taxon>
        <taxon>Peploviricota</taxon>
        <taxon>Herviviricetes</taxon>
        <taxon>Herpesvirales</taxon>
        <taxon>Orthoherpesviridae</taxon>
        <taxon>Alphaherpesvirinae</taxon>
        <taxon>Iltovirus</taxon>
        <taxon>Iltovirus gallidalpha1</taxon>
    </lineage>
</organism>
<proteinExistence type="inferred from homology"/>
<comment type="similarity">
    <text evidence="4">Belongs to the herpesviridae tegument protein VP16 protein family.</text>
</comment>
<evidence type="ECO:0000256" key="6">
    <source>
        <dbReference type="ARBA" id="ARBA00022562"/>
    </source>
</evidence>
<evidence type="ECO:0000256" key="12">
    <source>
        <dbReference type="ARBA" id="ARBA00030037"/>
    </source>
</evidence>
<evidence type="ECO:0000313" key="14">
    <source>
        <dbReference type="EMBL" id="QOJ44327.1"/>
    </source>
</evidence>
<keyword evidence="9" id="KW-0805">Transcription regulation</keyword>
<dbReference type="EMBL" id="MT876619">
    <property type="protein sequence ID" value="QOJ44327.1"/>
    <property type="molecule type" value="Genomic_DNA"/>
</dbReference>
<gene>
    <name evidence="14" type="primary">UL48</name>
</gene>
<dbReference type="InterPro" id="IPR036538">
    <property type="entry name" value="Alpha_TIF_sf"/>
</dbReference>
<evidence type="ECO:0000256" key="10">
    <source>
        <dbReference type="ARBA" id="ARBA00023125"/>
    </source>
</evidence>
<evidence type="ECO:0000256" key="5">
    <source>
        <dbReference type="ARBA" id="ARBA00022553"/>
    </source>
</evidence>
<accession>A0A7M3URL3</accession>
<dbReference type="GO" id="GO:0006355">
    <property type="term" value="P:regulation of DNA-templated transcription"/>
    <property type="evidence" value="ECO:0007669"/>
    <property type="project" value="InterPro"/>
</dbReference>
<dbReference type="GO" id="GO:0042025">
    <property type="term" value="C:host cell nucleus"/>
    <property type="evidence" value="ECO:0007669"/>
    <property type="project" value="UniProtKB-SubCell"/>
</dbReference>
<comment type="function">
    <text evidence="1">May play a role in the aggregation of tegument proteins around nucleocapsids during virus morphogenesis.</text>
</comment>